<proteinExistence type="inferred from homology"/>
<evidence type="ECO:0000256" key="4">
    <source>
        <dbReference type="ARBA" id="ARBA00022692"/>
    </source>
</evidence>
<dbReference type="EMBL" id="JBHSSK010000022">
    <property type="protein sequence ID" value="MFC6207380.1"/>
    <property type="molecule type" value="Genomic_DNA"/>
</dbReference>
<comment type="similarity">
    <text evidence="2">Belongs to the GSP F family.</text>
</comment>
<sequence>MRRHGLTARFRAKWLSNSATAKWPLTSQLQFCQLLADQLASGFSLRQAIAFSQEVKADLPKSVAQVATELAAGTDFVASLAPYLQPNVFYQLRLTTTYGDLGSALNQAATLLRLMATQKKRLRQLLLYPLALLLGMLGLFVTLQVGILPQLQQEIAPQRATSFAAGQYLIFVSVIGLGCFLVTSYRWWRQQSRLALASWYLRLPLIGRLCRAYYAYYLAASLSQLVNSGLSVKQMVTVLTQLPDQALLHQLAVTLSSQLAAGQSPVGWLRQQAYVPTQLVILLQKGSTNDQLARELHLYSDLRYRELVQASEQTLALVQPILLTVVALMIVGAYLSLLLPMYANLQGVM</sequence>
<evidence type="ECO:0000256" key="2">
    <source>
        <dbReference type="ARBA" id="ARBA00005745"/>
    </source>
</evidence>
<evidence type="ECO:0000313" key="9">
    <source>
        <dbReference type="EMBL" id="MFC6207380.1"/>
    </source>
</evidence>
<protein>
    <submittedName>
        <fullName evidence="9">Type II secretion system F family protein</fullName>
    </submittedName>
</protein>
<evidence type="ECO:0000256" key="1">
    <source>
        <dbReference type="ARBA" id="ARBA00004651"/>
    </source>
</evidence>
<keyword evidence="10" id="KW-1185">Reference proteome</keyword>
<dbReference type="Pfam" id="PF00482">
    <property type="entry name" value="T2SSF"/>
    <property type="match status" value="2"/>
</dbReference>
<dbReference type="Gene3D" id="1.20.81.30">
    <property type="entry name" value="Type II secretion system (T2SS), domain F"/>
    <property type="match status" value="2"/>
</dbReference>
<dbReference type="PANTHER" id="PTHR30012:SF0">
    <property type="entry name" value="TYPE II SECRETION SYSTEM PROTEIN F-RELATED"/>
    <property type="match status" value="1"/>
</dbReference>
<comment type="caution">
    <text evidence="9">The sequence shown here is derived from an EMBL/GenBank/DDBJ whole genome shotgun (WGS) entry which is preliminary data.</text>
</comment>
<evidence type="ECO:0000313" key="10">
    <source>
        <dbReference type="Proteomes" id="UP001596254"/>
    </source>
</evidence>
<name>A0ABW1SS85_9LACO</name>
<dbReference type="InterPro" id="IPR003004">
    <property type="entry name" value="GspF/PilC"/>
</dbReference>
<evidence type="ECO:0000259" key="8">
    <source>
        <dbReference type="Pfam" id="PF00482"/>
    </source>
</evidence>
<feature type="domain" description="Type II secretion system protein GspF" evidence="8">
    <location>
        <begin position="220"/>
        <end position="340"/>
    </location>
</feature>
<feature type="transmembrane region" description="Helical" evidence="7">
    <location>
        <begin position="168"/>
        <end position="188"/>
    </location>
</feature>
<comment type="subcellular location">
    <subcellularLocation>
        <location evidence="1">Cell membrane</location>
        <topology evidence="1">Multi-pass membrane protein</topology>
    </subcellularLocation>
</comment>
<evidence type="ECO:0000256" key="7">
    <source>
        <dbReference type="SAM" id="Phobius"/>
    </source>
</evidence>
<dbReference type="Proteomes" id="UP001596254">
    <property type="component" value="Unassembled WGS sequence"/>
</dbReference>
<accession>A0ABW1SS85</accession>
<keyword evidence="3" id="KW-1003">Cell membrane</keyword>
<feature type="transmembrane region" description="Helical" evidence="7">
    <location>
        <begin position="125"/>
        <end position="148"/>
    </location>
</feature>
<evidence type="ECO:0000256" key="5">
    <source>
        <dbReference type="ARBA" id="ARBA00022989"/>
    </source>
</evidence>
<dbReference type="InterPro" id="IPR042094">
    <property type="entry name" value="T2SS_GspF_sf"/>
</dbReference>
<dbReference type="PANTHER" id="PTHR30012">
    <property type="entry name" value="GENERAL SECRETION PATHWAY PROTEIN"/>
    <property type="match status" value="1"/>
</dbReference>
<evidence type="ECO:0000256" key="6">
    <source>
        <dbReference type="ARBA" id="ARBA00023136"/>
    </source>
</evidence>
<reference evidence="10" key="1">
    <citation type="journal article" date="2019" name="Int. J. Syst. Evol. Microbiol.">
        <title>The Global Catalogue of Microorganisms (GCM) 10K type strain sequencing project: providing services to taxonomists for standard genome sequencing and annotation.</title>
        <authorList>
            <consortium name="The Broad Institute Genomics Platform"/>
            <consortium name="The Broad Institute Genome Sequencing Center for Infectious Disease"/>
            <person name="Wu L."/>
            <person name="Ma J."/>
        </authorList>
    </citation>
    <scope>NUCLEOTIDE SEQUENCE [LARGE SCALE GENOMIC DNA]</scope>
    <source>
        <strain evidence="10">CCM 8905</strain>
    </source>
</reference>
<keyword evidence="5 7" id="KW-1133">Transmembrane helix</keyword>
<keyword evidence="4 7" id="KW-0812">Transmembrane</keyword>
<dbReference type="RefSeq" id="WP_225426620.1">
    <property type="nucleotide sequence ID" value="NZ_JBHSSK010000022.1"/>
</dbReference>
<dbReference type="InterPro" id="IPR018076">
    <property type="entry name" value="T2SS_GspF_dom"/>
</dbReference>
<keyword evidence="6 7" id="KW-0472">Membrane</keyword>
<organism evidence="9 10">
    <name type="scientific">Levilactobacillus tongjiangensis</name>
    <dbReference type="NCBI Taxonomy" id="2486023"/>
    <lineage>
        <taxon>Bacteria</taxon>
        <taxon>Bacillati</taxon>
        <taxon>Bacillota</taxon>
        <taxon>Bacilli</taxon>
        <taxon>Lactobacillales</taxon>
        <taxon>Lactobacillaceae</taxon>
        <taxon>Levilactobacillus</taxon>
    </lineage>
</organism>
<evidence type="ECO:0000256" key="3">
    <source>
        <dbReference type="ARBA" id="ARBA00022475"/>
    </source>
</evidence>
<feature type="domain" description="Type II secretion system protein GspF" evidence="8">
    <location>
        <begin position="31"/>
        <end position="149"/>
    </location>
</feature>
<gene>
    <name evidence="9" type="ORF">ACFP1G_07795</name>
</gene>
<feature type="transmembrane region" description="Helical" evidence="7">
    <location>
        <begin position="321"/>
        <end position="343"/>
    </location>
</feature>